<protein>
    <submittedName>
        <fullName evidence="2">Uncharacterized protein</fullName>
    </submittedName>
</protein>
<gene>
    <name evidence="2" type="ORF">AAF712_000446</name>
</gene>
<accession>A0ABR3AGI5</accession>
<reference evidence="2 3" key="1">
    <citation type="submission" date="2024-05" db="EMBL/GenBank/DDBJ databases">
        <title>A draft genome resource for the thread blight pathogen Marasmius tenuissimus strain MS-2.</title>
        <authorList>
            <person name="Yulfo-Soto G.E."/>
            <person name="Baruah I.K."/>
            <person name="Amoako-Attah I."/>
            <person name="Bukari Y."/>
            <person name="Meinhardt L.W."/>
            <person name="Bailey B.A."/>
            <person name="Cohen S.P."/>
        </authorList>
    </citation>
    <scope>NUCLEOTIDE SEQUENCE [LARGE SCALE GENOMIC DNA]</scope>
    <source>
        <strain evidence="2 3">MS-2</strain>
    </source>
</reference>
<feature type="region of interest" description="Disordered" evidence="1">
    <location>
        <begin position="152"/>
        <end position="338"/>
    </location>
</feature>
<dbReference type="Proteomes" id="UP001437256">
    <property type="component" value="Unassembled WGS sequence"/>
</dbReference>
<feature type="compositionally biased region" description="Polar residues" evidence="1">
    <location>
        <begin position="242"/>
        <end position="268"/>
    </location>
</feature>
<comment type="caution">
    <text evidence="2">The sequence shown here is derived from an EMBL/GenBank/DDBJ whole genome shotgun (WGS) entry which is preliminary data.</text>
</comment>
<feature type="compositionally biased region" description="Basic and acidic residues" evidence="1">
    <location>
        <begin position="184"/>
        <end position="199"/>
    </location>
</feature>
<name>A0ABR3AGI5_9AGAR</name>
<sequence length="380" mass="43409">MVPGCAYLASQRLQTNEITLDVAIRKSCLKRAEFEKELETIRSLLPNDTSPKRRERRMREYDDLIRKYRLSVSRMSLDRWLGEAELEVSSAGRRKIDVGSVLGRCAIFLWLYNVTQEEPLNQQDFVADNDLNSGNFNTIFSSIQRQCRELEKKISQESERPPEAPTPFQLPVATPKTSTRKRPLRELPSRDTKRPKIVELETGEIDTPTQTRSQTPASTDVEMLPPPFPTKTPSKRPGPFGGNSTPSSSRQQLLNIRASATGSASPTRRPQVFPETPRAEPVTPSRRQSTRAEVAIPESPSRLSRTPRQTRSEDLMDVDSPSSEDEEDVEDMPLPRRYRPVFRDRDQWNAWDPQLKSDCKRGKTLIQKRIELYGNPFEAS</sequence>
<feature type="compositionally biased region" description="Polar residues" evidence="1">
    <location>
        <begin position="207"/>
        <end position="218"/>
    </location>
</feature>
<evidence type="ECO:0000313" key="2">
    <source>
        <dbReference type="EMBL" id="KAL0072683.1"/>
    </source>
</evidence>
<evidence type="ECO:0000313" key="3">
    <source>
        <dbReference type="Proteomes" id="UP001437256"/>
    </source>
</evidence>
<keyword evidence="3" id="KW-1185">Reference proteome</keyword>
<dbReference type="EMBL" id="JBBXMP010000001">
    <property type="protein sequence ID" value="KAL0072683.1"/>
    <property type="molecule type" value="Genomic_DNA"/>
</dbReference>
<proteinExistence type="predicted"/>
<evidence type="ECO:0000256" key="1">
    <source>
        <dbReference type="SAM" id="MobiDB-lite"/>
    </source>
</evidence>
<feature type="compositionally biased region" description="Basic and acidic residues" evidence="1">
    <location>
        <begin position="152"/>
        <end position="162"/>
    </location>
</feature>
<feature type="compositionally biased region" description="Acidic residues" evidence="1">
    <location>
        <begin position="322"/>
        <end position="331"/>
    </location>
</feature>
<organism evidence="2 3">
    <name type="scientific">Marasmius tenuissimus</name>
    <dbReference type="NCBI Taxonomy" id="585030"/>
    <lineage>
        <taxon>Eukaryota</taxon>
        <taxon>Fungi</taxon>
        <taxon>Dikarya</taxon>
        <taxon>Basidiomycota</taxon>
        <taxon>Agaricomycotina</taxon>
        <taxon>Agaricomycetes</taxon>
        <taxon>Agaricomycetidae</taxon>
        <taxon>Agaricales</taxon>
        <taxon>Marasmiineae</taxon>
        <taxon>Marasmiaceae</taxon>
        <taxon>Marasmius</taxon>
    </lineage>
</organism>